<gene>
    <name evidence="1" type="ORF">GN958_ATG08224</name>
</gene>
<organism evidence="1 2">
    <name type="scientific">Phytophthora infestans</name>
    <name type="common">Potato late blight agent</name>
    <name type="synonym">Botrytis infestans</name>
    <dbReference type="NCBI Taxonomy" id="4787"/>
    <lineage>
        <taxon>Eukaryota</taxon>
        <taxon>Sar</taxon>
        <taxon>Stramenopiles</taxon>
        <taxon>Oomycota</taxon>
        <taxon>Peronosporomycetes</taxon>
        <taxon>Peronosporales</taxon>
        <taxon>Peronosporaceae</taxon>
        <taxon>Phytophthora</taxon>
    </lineage>
</organism>
<dbReference type="AlphaFoldDB" id="A0A8S9UU18"/>
<dbReference type="Proteomes" id="UP000704712">
    <property type="component" value="Unassembled WGS sequence"/>
</dbReference>
<evidence type="ECO:0000313" key="2">
    <source>
        <dbReference type="Proteomes" id="UP000704712"/>
    </source>
</evidence>
<evidence type="ECO:0000313" key="1">
    <source>
        <dbReference type="EMBL" id="KAF4142564.1"/>
    </source>
</evidence>
<protein>
    <submittedName>
        <fullName evidence="1">Uncharacterized protein</fullName>
    </submittedName>
</protein>
<reference evidence="1" key="1">
    <citation type="submission" date="2020-03" db="EMBL/GenBank/DDBJ databases">
        <title>Hybrid Assembly of Korean Phytophthora infestans isolates.</title>
        <authorList>
            <person name="Prokchorchik M."/>
            <person name="Lee Y."/>
            <person name="Seo J."/>
            <person name="Cho J.-H."/>
            <person name="Park Y.-E."/>
            <person name="Jang D.-C."/>
            <person name="Im J.-S."/>
            <person name="Choi J.-G."/>
            <person name="Park H.-J."/>
            <person name="Lee G.-B."/>
            <person name="Lee Y.-G."/>
            <person name="Hong S.-Y."/>
            <person name="Cho K."/>
            <person name="Sohn K.H."/>
        </authorList>
    </citation>
    <scope>NUCLEOTIDE SEQUENCE</scope>
    <source>
        <strain evidence="1">KR_2_A2</strain>
    </source>
</reference>
<accession>A0A8S9UU18</accession>
<name>A0A8S9UU18_PHYIN</name>
<proteinExistence type="predicted"/>
<dbReference type="EMBL" id="JAACNO010001173">
    <property type="protein sequence ID" value="KAF4142564.1"/>
    <property type="molecule type" value="Genomic_DNA"/>
</dbReference>
<comment type="caution">
    <text evidence="1">The sequence shown here is derived from an EMBL/GenBank/DDBJ whole genome shotgun (WGS) entry which is preliminary data.</text>
</comment>
<sequence length="88" mass="10008">MKARTGSKEDEPTRVDNLSLTMLSDVVKGMLELVTYKHIRTNYQKLYTLEQSFSSPAITGLGKLTRSCVQTRVQTSLSFSQQMQYNKV</sequence>